<feature type="transmembrane region" description="Helical" evidence="1">
    <location>
        <begin position="237"/>
        <end position="258"/>
    </location>
</feature>
<evidence type="ECO:0000256" key="1">
    <source>
        <dbReference type="SAM" id="Phobius"/>
    </source>
</evidence>
<protein>
    <recommendedName>
        <fullName evidence="2">Heterokaryon incompatibility domain-containing protein</fullName>
    </recommendedName>
</protein>
<dbReference type="PANTHER" id="PTHR24148">
    <property type="entry name" value="ANKYRIN REPEAT DOMAIN-CONTAINING PROTEIN 39 HOMOLOG-RELATED"/>
    <property type="match status" value="1"/>
</dbReference>
<evidence type="ECO:0000313" key="3">
    <source>
        <dbReference type="EMBL" id="QRC97862.1"/>
    </source>
</evidence>
<dbReference type="PANTHER" id="PTHR24148:SF64">
    <property type="entry name" value="HETEROKARYON INCOMPATIBILITY DOMAIN-CONTAINING PROTEIN"/>
    <property type="match status" value="1"/>
</dbReference>
<dbReference type="Proteomes" id="UP000663193">
    <property type="component" value="Chromosome 8"/>
</dbReference>
<feature type="non-terminal residue" evidence="3">
    <location>
        <position position="1"/>
    </location>
</feature>
<organism evidence="3 4">
    <name type="scientific">Phaeosphaeria nodorum (strain SN15 / ATCC MYA-4574 / FGSC 10173)</name>
    <name type="common">Glume blotch fungus</name>
    <name type="synonym">Parastagonospora nodorum</name>
    <dbReference type="NCBI Taxonomy" id="321614"/>
    <lineage>
        <taxon>Eukaryota</taxon>
        <taxon>Fungi</taxon>
        <taxon>Dikarya</taxon>
        <taxon>Ascomycota</taxon>
        <taxon>Pezizomycotina</taxon>
        <taxon>Dothideomycetes</taxon>
        <taxon>Pleosporomycetidae</taxon>
        <taxon>Pleosporales</taxon>
        <taxon>Pleosporineae</taxon>
        <taxon>Phaeosphaeriaceae</taxon>
        <taxon>Parastagonospora</taxon>
    </lineage>
</organism>
<dbReference type="InterPro" id="IPR052895">
    <property type="entry name" value="HetReg/Transcr_Mod"/>
</dbReference>
<accession>A0A7U2F386</accession>
<evidence type="ECO:0000259" key="2">
    <source>
        <dbReference type="Pfam" id="PF06985"/>
    </source>
</evidence>
<reference evidence="4" key="1">
    <citation type="journal article" date="2021" name="BMC Genomics">
        <title>Chromosome-level genome assembly and manually-curated proteome of model necrotroph Parastagonospora nodorum Sn15 reveals a genome-wide trove of candidate effector homologs, and redundancy of virulence-related functions within an accessory chromosome.</title>
        <authorList>
            <person name="Bertazzoni S."/>
            <person name="Jones D.A.B."/>
            <person name="Phan H.T."/>
            <person name="Tan K.-C."/>
            <person name="Hane J.K."/>
        </authorList>
    </citation>
    <scope>NUCLEOTIDE SEQUENCE [LARGE SCALE GENOMIC DNA]</scope>
    <source>
        <strain evidence="4">SN15 / ATCC MYA-4574 / FGSC 10173)</strain>
    </source>
</reference>
<dbReference type="EMBL" id="CP069030">
    <property type="protein sequence ID" value="QRC97862.1"/>
    <property type="molecule type" value="Genomic_DNA"/>
</dbReference>
<feature type="transmembrane region" description="Helical" evidence="1">
    <location>
        <begin position="270"/>
        <end position="291"/>
    </location>
</feature>
<keyword evidence="4" id="KW-1185">Reference proteome</keyword>
<gene>
    <name evidence="3" type="ORF">JI435_152020</name>
</gene>
<dbReference type="VEuPathDB" id="FungiDB:JI435_152020"/>
<name>A0A7U2F386_PHANO</name>
<dbReference type="Pfam" id="PF06985">
    <property type="entry name" value="HET"/>
    <property type="match status" value="1"/>
</dbReference>
<dbReference type="OrthoDB" id="3742224at2759"/>
<evidence type="ECO:0000313" key="4">
    <source>
        <dbReference type="Proteomes" id="UP000663193"/>
    </source>
</evidence>
<feature type="domain" description="Heterokaryon incompatibility" evidence="2">
    <location>
        <begin position="1"/>
        <end position="143"/>
    </location>
</feature>
<sequence>IWVDAICINQKDEDEKMQQIKLMGDIYSQARTTYIWLGLADATTSRVVAFLGRAGFLESFFEDSIISKEEWRIPSAVSAYMLYMRGRWGWRSSMVPHAPPYYFFGLLLPRIWLRRLKDNECTYDELDKYFDCKWITRIWTYQEVILSRNPVLVRGDTQISWDRLEYSVVFLASLHRWVSSYNRSSDSSELHHWVDTMSARELHRALDTSSNDSGYRILVYWRFCLSINEVYMWHNRLSWLLTLGASLGPIVLLSRALFEKHDHVSWIKAMTLIAGSLVLFLFSNLVFRVFIPGLAPNPRYSTIRKGDLARMGRRMQSSLHEKILDNLSARNATEPQDMSFGLRSVLERLPGQTNLPIINPNSSLSDIYQQLTRFLLEDSKSLRVLKLVARSRCIGAPSWVPDYSKVADADSIDANTVHLISPHMLIVIDGSPNGADILAKAVLRNEADMVSICAAVYGFEPPYRYHIDNDNILIVKGAFIDNITTVQSGSVPEEWVGIGTASYKGLAFGSCRTGDRLVLIVGLQRPLIVRDDGNCVKIVGSAVLWYRSTGVYLFQRPLGGFTKGYVRFGEVWHAHEKKRKEEWKREHGWTHLDAEPHPSTYLQDILIS</sequence>
<keyword evidence="1" id="KW-0812">Transmembrane</keyword>
<proteinExistence type="predicted"/>
<dbReference type="AlphaFoldDB" id="A0A7U2F386"/>
<dbReference type="InterPro" id="IPR010730">
    <property type="entry name" value="HET"/>
</dbReference>
<keyword evidence="1" id="KW-1133">Transmembrane helix</keyword>
<keyword evidence="1" id="KW-0472">Membrane</keyword>